<dbReference type="PANTHER" id="PTHR33446:SF2">
    <property type="entry name" value="PROTEIN TONB"/>
    <property type="match status" value="1"/>
</dbReference>
<comment type="caution">
    <text evidence="2">The sequence shown here is derived from an EMBL/GenBank/DDBJ whole genome shotgun (WGS) entry which is preliminary data.</text>
</comment>
<dbReference type="Pfam" id="PF03544">
    <property type="entry name" value="TonB_C"/>
    <property type="match status" value="1"/>
</dbReference>
<dbReference type="InterPro" id="IPR037682">
    <property type="entry name" value="TonB_C"/>
</dbReference>
<dbReference type="Gene3D" id="3.30.1150.10">
    <property type="match status" value="1"/>
</dbReference>
<dbReference type="InterPro" id="IPR051045">
    <property type="entry name" value="TonB-dependent_transducer"/>
</dbReference>
<dbReference type="Proteomes" id="UP000812961">
    <property type="component" value="Unassembled WGS sequence"/>
</dbReference>
<dbReference type="RefSeq" id="WP_220251270.1">
    <property type="nucleotide sequence ID" value="NZ_JAICCF010000003.1"/>
</dbReference>
<keyword evidence="3" id="KW-1185">Reference proteome</keyword>
<gene>
    <name evidence="2" type="ORF">K1Y79_16505</name>
</gene>
<dbReference type="SUPFAM" id="SSF74653">
    <property type="entry name" value="TolA/TonB C-terminal domain"/>
    <property type="match status" value="1"/>
</dbReference>
<accession>A0ABS7GE58</accession>
<reference evidence="2 3" key="1">
    <citation type="submission" date="2021-08" db="EMBL/GenBank/DDBJ databases">
        <title>The genome sequence of Chitinophaga sp. B61.</title>
        <authorList>
            <person name="Zhang X."/>
        </authorList>
    </citation>
    <scope>NUCLEOTIDE SEQUENCE [LARGE SCALE GENOMIC DNA]</scope>
    <source>
        <strain evidence="2 3">B61</strain>
    </source>
</reference>
<name>A0ABS7GE58_9BACT</name>
<protein>
    <submittedName>
        <fullName evidence="2">Energy transducer TonB</fullName>
    </submittedName>
</protein>
<dbReference type="PANTHER" id="PTHR33446">
    <property type="entry name" value="PROTEIN TONB-RELATED"/>
    <property type="match status" value="1"/>
</dbReference>
<evidence type="ECO:0000259" key="1">
    <source>
        <dbReference type="Pfam" id="PF03544"/>
    </source>
</evidence>
<organism evidence="2 3">
    <name type="scientific">Chitinophaga rhizophila</name>
    <dbReference type="NCBI Taxonomy" id="2866212"/>
    <lineage>
        <taxon>Bacteria</taxon>
        <taxon>Pseudomonadati</taxon>
        <taxon>Bacteroidota</taxon>
        <taxon>Chitinophagia</taxon>
        <taxon>Chitinophagales</taxon>
        <taxon>Chitinophagaceae</taxon>
        <taxon>Chitinophaga</taxon>
    </lineage>
</organism>
<feature type="domain" description="TonB C-terminal" evidence="1">
    <location>
        <begin position="62"/>
        <end position="134"/>
    </location>
</feature>
<evidence type="ECO:0000313" key="2">
    <source>
        <dbReference type="EMBL" id="MBW8685943.1"/>
    </source>
</evidence>
<evidence type="ECO:0000313" key="3">
    <source>
        <dbReference type="Proteomes" id="UP000812961"/>
    </source>
</evidence>
<proteinExistence type="predicted"/>
<sequence>MMLLKRIFLLVTILFLANRCQAQLSLPLFDSRFNMLVYEHVDKMPLFPGGDMALAKFLSKIRYPKEQLDYHGKLHLSFIVDAEGNVLDKCIHNKKAADYTLLDKEGIMLLNRMPKWIPGQLNGKNVAVRVLIPMKICLQVD</sequence>
<dbReference type="EMBL" id="JAICCF010000003">
    <property type="protein sequence ID" value="MBW8685943.1"/>
    <property type="molecule type" value="Genomic_DNA"/>
</dbReference>